<dbReference type="InterPro" id="IPR006626">
    <property type="entry name" value="PbH1"/>
</dbReference>
<dbReference type="Pfam" id="PF13229">
    <property type="entry name" value="Beta_helix"/>
    <property type="match status" value="2"/>
</dbReference>
<dbReference type="SUPFAM" id="SSF51126">
    <property type="entry name" value="Pectin lyase-like"/>
    <property type="match status" value="6"/>
</dbReference>
<dbReference type="Pfam" id="PF17161">
    <property type="entry name" value="DUF5123"/>
    <property type="match status" value="1"/>
</dbReference>
<dbReference type="InterPro" id="IPR011050">
    <property type="entry name" value="Pectin_lyase_fold/virulence"/>
</dbReference>
<feature type="chain" id="PRO_5016699388" evidence="1">
    <location>
        <begin position="23"/>
        <end position="3264"/>
    </location>
</feature>
<evidence type="ECO:0000313" key="5">
    <source>
        <dbReference type="Proteomes" id="UP000251993"/>
    </source>
</evidence>
<evidence type="ECO:0000259" key="2">
    <source>
        <dbReference type="Pfam" id="PF13229"/>
    </source>
</evidence>
<keyword evidence="5" id="KW-1185">Reference proteome</keyword>
<dbReference type="NCBIfam" id="NF045639">
    <property type="entry name" value="GCX_COOH"/>
    <property type="match status" value="1"/>
</dbReference>
<dbReference type="InterPro" id="IPR039448">
    <property type="entry name" value="Beta_helix"/>
</dbReference>
<feature type="signal peptide" evidence="1">
    <location>
        <begin position="1"/>
        <end position="22"/>
    </location>
</feature>
<dbReference type="InterPro" id="IPR033427">
    <property type="entry name" value="DUF5123"/>
</dbReference>
<protein>
    <submittedName>
        <fullName evidence="4">Uncharacterized protein</fullName>
    </submittedName>
</protein>
<gene>
    <name evidence="4" type="ORF">DR864_29460</name>
</gene>
<feature type="domain" description="Right handed beta helix" evidence="2">
    <location>
        <begin position="272"/>
        <end position="374"/>
    </location>
</feature>
<accession>A0A344TTM4</accession>
<dbReference type="RefSeq" id="WP_114070735.1">
    <property type="nucleotide sequence ID" value="NZ_CP030855.1"/>
</dbReference>
<feature type="domain" description="DUF5123" evidence="3">
    <location>
        <begin position="1771"/>
        <end position="1885"/>
    </location>
</feature>
<sequence>MKHKLLTIFLILSNLLPLHSQAQTVPEILYIRTVMNVQGCAGSETGDVAIIWSNALQNLTVTRTFYTNPNCEGEPALTNTFEVVPPGLITGAPLKITLPQGMRSCKFNVVSQASNVSVSSDCIPLTVTPAPTRLYVNATATGANTGLTWTDAFTDLQSALNYSCNSNLTEIWVAAGTYKPTSGTDRNAAFVMKNGVAIYGGFPNTGDPTLTDRNWNTNVTILSGEIGAAGIADNSYRVINNAFTLSSPLTNTAILDGFTLEAANANGAFPLNLGGGMWNANASPTIRNCTFRNNFAGAGACMFNDNSSLTATNCLFINNTCSISGAAISCGGGSANVKVINCTFYGNSGGTTIENQSNASYTNCIVWGNSGGINGGNVTYSIVQGGYTGTGNLNADPLFVNAASGDLRLQQCSQAIDAGTNTNAPSTDFAGNARPFNATGVSNADMGAYEYQSTYNVCACTNITGGIVYVNASASGSNNGSTWANAFTDLQAALTLASTYPSCVSQIWVAAGTYKPTTGTDRTISFVMKNGVAIYGGFPNSGNPTFADRNWVTNVTTLSGDIGTVGNNSDNSYNVINNDGKGLNTTAVLDGFTISGGNANHPSSQAQSMGGGINNTGSSPTIQNCLISDNSANFAGGGIVLLSTGSTKAQLTNCLFRNNTSSQGGAIFVQDASCMYVNCAFQNNNNTGQNNFIGTAILFNNTSTSGMSSQLINCSFRGNTGSTTLHKTGNNHVVELTNCVVSGNGLFTFWLDGTNEPILISYSLLESASNPTTYTATNSLTTSTSPFISPTSLALAACSPAINAGDPATTSATVGNVDLAGDPRFFNNGRVDMGAYEFQATLPNTVPGVWFVNASVSVSGSGRSWDCAFKDLQQALAAAGSGDQIWVAAGTYKPTSGTDRNAAFVMKNGVAIYGGFFGNETQLSQRNWNTNVTILSGEIGAAGIADNSYRVINNTFTASAPLASSAILDGFTVEAANANGGFPLNLGGGMWNTHASPTVSNCIFRNNTAAAGGAMFNDNSQASVTNCLFIGNSCTVAGAAMSNGGGTASARVTNCTFFGNIGGNSTISNEVNATAITNCIVWGNATGVSGGTVTYSIVQGGFTGTGNLNADPLFVNAAGGNLRLQACSPAIDAGSDAANTTTADLGGNPRKFESVLGGQMIDMGAYEFQATTPNTVPGVWFVNASVSVSGSGRSWDCAFKDLQQALAAAGSGDQIWVAAGTYKPTSSTDRTISFVMKNGVAIYGGFPNSGDPTFADRNWATNVTTLSGDIGTAGNSVDNSYHVIYNFDNGLDANAILDGFTISGGIANGQSNTINAFGGGVYNRNSSPAFYNCTFTGNLASGLGGGMFNQSSSPTVVNCNFTDNSANSSGGGMSNLQSSPNITNAIFTGNSASFGGGMYNSESSPNITNAIFTGNSASFGGGTYNAIAANPTFTNCTFTGNSGKEIYYGAGSPTFNNCIIWGQTDVSGNFTNCIIQGGYTGCANCPNGNGNADPLFINAAGGNFRLQACSPAIDAGSDAANTTTADLGGNPRKFESVSGGQMIDMGAYEFQATLPNTVPGVWFVNASVSVSGNGRSWDCAFKDLQQALAAAGSGDQIWVAAGTYKPTSGTNRSISFVMKNGVAIYGGFPNTGNPTLTDRNWATNETILSGDIGTVGDITDNCRNVIRNGNAINNTAVLDGFVVTGGNANTSGFSSGGGMYNNGIGGNCNPTVVNCVFKNNFARSGGAVANEGDQGSSQPTFTNCLFFENQATYNSSFSHGGAMWTSGNANVTITNCTFANNSALGDGGALFQASNLGSPTITLRNCIFWGNQAAVRGNQIRNGSASTLNISHTILEGGIAAISNGDNAIINDNGNNAAANPLFVNAAGGNFRLQACSPAINAGDPATTSATAGNVDLAGNPRFFNSGRVDMGAYEYQFAPPTALTPTVGSNNPITCGGNNGSITLSGFLNSTTYSVTYKKDNNDVAAANFTSSDGGVITLTGLGAGSYTHIVATYGACVSNAATATLNDPAKPSLTLSTIPAICAGAISFTIPYTNPTQSPNKYSISGVGITTVNDGDLTNPISVTLSTGASGSSISFTLTLSNTTTNCISEEIMGSVTVNPNSLGGTVGNTQTICSGTAPADLSLSNQVGNVVKWQKSSDAALSSPVDIVSTSTTLTSATIGNLTANTYFRAVVKSGVCAEAFSEAVLITVNPVSVGGTVSAAQTICSGTSPADLTLSGQTGSVVKWQKSSDAAFSSPVDIVSTETTLTSATIGNLTANTYFRALVKSGVCAEAFSEAVLITVNPVSVGGTLSAAQTICAGTAPADLSLSGQTGSVIKWQKSSDAAFTSPVDIVSTATTLTSATIGHLTTNTYFRALVKSGVCAEAFSEAVLITVNPVSAGGTVGSAQTICSSTAPVDLSLSGQTGNVVKWQKSTDMAFSSPVDIVSTSTTLTSVTIGNLTTNTYFRAVVKSGVCAEAFSEAVLITVNPVSAGGTVGSAQTICSSTAPVDLSLSGQTGNVVKWQKSTDMAFSSPVDIVSTSTTLTSVTIGNLTTNTYFRAVVKSGVCAEAFSEAVLITVNPVSAGGTLSAAQTICSGTAPADLSLSGQTGSLIKWQKSTDMAFSSPVDIVSTETTLTSATIGNLTVNTYFRALVKSGVCAEAFSEAVLITVNPVSVGGTVSAAQTICAGTAPADLSLSGQTGSVVKWQKSSDEAFTSPVDIVSTATTLTSATIGNLTANTYFRALVKSGVCSKAFSEAVLITILSPAVPTVQNDTIVIPNLPFSLRASGCSGPNAAVNWYLSSDNSPVAMPATILSAASFYARCQQSSSPVTCLSDPSANVFVKVVKQIFVNQANKAVIRNGKSWTTAFSDLKMGLDTAALAYDVPVEVWVAKGTYKPGTLRRDVFTIPSGVKVYGGFEGNETLLSQQNPKNHLTILSGEIGGTQRNDNSNHVVLFRSTDSLTRLDGFRIEKGFAEFVGITQDTDLNDPAVLASGGGILAINKSKGLITNCIITDNRAVGGGGMMLRDSSHMRITQSIIFGNEATFGGAVYVLGGSRPYFENVLMVINKGLGGGLYVNGSQPLLVNTTIASNKDDGKNAGGIYNANSVTTVKNSILWGNSPLQSTLGSNITYSTVEGGYTGVGNSNQNPQFVNPNANGLAPMGTLGDYHLLPCSPAINGGDNSVAPNVDLEGNLRPYPVGLGIVDRGVYESQSSGSSGPANLTVTENITSGTVLKAADKIVATNQVSGATVVYQATKSVTLNPGFSATAGAGNSFLAYIGGCP</sequence>
<keyword evidence="1" id="KW-0732">Signal</keyword>
<dbReference type="Gene3D" id="2.160.20.10">
    <property type="entry name" value="Single-stranded right-handed beta-helix, Pectin lyase-like"/>
    <property type="match status" value="6"/>
</dbReference>
<evidence type="ECO:0000256" key="1">
    <source>
        <dbReference type="SAM" id="SignalP"/>
    </source>
</evidence>
<dbReference type="KEGG" id="run:DR864_29460"/>
<dbReference type="PANTHER" id="PTHR11319:SF35">
    <property type="entry name" value="OUTER MEMBRANE PROTEIN PMPC-RELATED"/>
    <property type="match status" value="1"/>
</dbReference>
<dbReference type="OrthoDB" id="8901262at2"/>
<evidence type="ECO:0000259" key="3">
    <source>
        <dbReference type="Pfam" id="PF17161"/>
    </source>
</evidence>
<keyword evidence="4" id="KW-0614">Plasmid</keyword>
<dbReference type="InterPro" id="IPR012334">
    <property type="entry name" value="Pectin_lyas_fold"/>
</dbReference>
<feature type="domain" description="Right handed beta helix" evidence="2">
    <location>
        <begin position="2975"/>
        <end position="3101"/>
    </location>
</feature>
<geneLocation type="plasmid" evidence="4 5">
    <name>unnamed5</name>
</geneLocation>
<dbReference type="InterPro" id="IPR059226">
    <property type="entry name" value="Choice_anch_Q_dom"/>
</dbReference>
<dbReference type="InterPro" id="IPR055015">
    <property type="entry name" value="GCX_COOH"/>
</dbReference>
<dbReference type="SMART" id="SM00710">
    <property type="entry name" value="PbH1"/>
    <property type="match status" value="16"/>
</dbReference>
<dbReference type="EMBL" id="CP030855">
    <property type="protein sequence ID" value="AXE21995.1"/>
    <property type="molecule type" value="Genomic_DNA"/>
</dbReference>
<dbReference type="NCBIfam" id="NF041518">
    <property type="entry name" value="choice_anch_Q"/>
    <property type="match status" value="6"/>
</dbReference>
<proteinExistence type="predicted"/>
<reference evidence="4 5" key="1">
    <citation type="submission" date="2018-07" db="EMBL/GenBank/DDBJ databases">
        <title>Genome sequencing of Runella.</title>
        <authorList>
            <person name="Baek M.-G."/>
            <person name="Yi H."/>
        </authorList>
    </citation>
    <scope>NUCLEOTIDE SEQUENCE [LARGE SCALE GENOMIC DNA]</scope>
    <source>
        <strain evidence="4 5">HYN0085</strain>
        <plasmid evidence="4 5">unnamed5</plasmid>
    </source>
</reference>
<evidence type="ECO:0000313" key="4">
    <source>
        <dbReference type="EMBL" id="AXE21995.1"/>
    </source>
</evidence>
<organism evidence="4 5">
    <name type="scientific">Runella rosea</name>
    <dbReference type="NCBI Taxonomy" id="2259595"/>
    <lineage>
        <taxon>Bacteria</taxon>
        <taxon>Pseudomonadati</taxon>
        <taxon>Bacteroidota</taxon>
        <taxon>Cytophagia</taxon>
        <taxon>Cytophagales</taxon>
        <taxon>Spirosomataceae</taxon>
        <taxon>Runella</taxon>
    </lineage>
</organism>
<name>A0A344TTM4_9BACT</name>
<dbReference type="PANTHER" id="PTHR11319">
    <property type="entry name" value="G PROTEIN-COUPLED RECEPTOR-RELATED"/>
    <property type="match status" value="1"/>
</dbReference>
<dbReference type="Proteomes" id="UP000251993">
    <property type="component" value="Plasmid unnamed5"/>
</dbReference>